<sequence>MNNNNNNNNGGNNNNQTSGFFRPDGYAGSNIHQPGSDQQLQAAQLSDVDKRNATPEQMQPPAQPARTQQQQQ</sequence>
<dbReference type="PROSITE" id="PS50197">
    <property type="entry name" value="BEACH"/>
    <property type="match status" value="1"/>
</dbReference>
<evidence type="ECO:0000256" key="1">
    <source>
        <dbReference type="SAM" id="MobiDB-lite"/>
    </source>
</evidence>
<feature type="region of interest" description="Disordered" evidence="1">
    <location>
        <begin position="1"/>
        <end position="72"/>
    </location>
</feature>
<keyword evidence="4" id="KW-1185">Reference proteome</keyword>
<dbReference type="EMBL" id="JAYKXP010000033">
    <property type="protein sequence ID" value="KAK7041648.1"/>
    <property type="molecule type" value="Genomic_DNA"/>
</dbReference>
<evidence type="ECO:0000313" key="4">
    <source>
        <dbReference type="Proteomes" id="UP001383192"/>
    </source>
</evidence>
<organism evidence="3 4">
    <name type="scientific">Paramarasmius palmivorus</name>
    <dbReference type="NCBI Taxonomy" id="297713"/>
    <lineage>
        <taxon>Eukaryota</taxon>
        <taxon>Fungi</taxon>
        <taxon>Dikarya</taxon>
        <taxon>Basidiomycota</taxon>
        <taxon>Agaricomycotina</taxon>
        <taxon>Agaricomycetes</taxon>
        <taxon>Agaricomycetidae</taxon>
        <taxon>Agaricales</taxon>
        <taxon>Marasmiineae</taxon>
        <taxon>Marasmiaceae</taxon>
        <taxon>Paramarasmius</taxon>
    </lineage>
</organism>
<gene>
    <name evidence="3" type="ORF">VNI00_009254</name>
</gene>
<dbReference type="Proteomes" id="UP001383192">
    <property type="component" value="Unassembled WGS sequence"/>
</dbReference>
<feature type="compositionally biased region" description="Polar residues" evidence="1">
    <location>
        <begin position="30"/>
        <end position="44"/>
    </location>
</feature>
<accession>A0AAW0CS02</accession>
<dbReference type="InterPro" id="IPR000409">
    <property type="entry name" value="BEACH_dom"/>
</dbReference>
<comment type="caution">
    <text evidence="3">The sequence shown here is derived from an EMBL/GenBank/DDBJ whole genome shotgun (WGS) entry which is preliminary data.</text>
</comment>
<feature type="compositionally biased region" description="Low complexity" evidence="1">
    <location>
        <begin position="1"/>
        <end position="15"/>
    </location>
</feature>
<feature type="domain" description="BEACH" evidence="2">
    <location>
        <begin position="1"/>
        <end position="66"/>
    </location>
</feature>
<proteinExistence type="predicted"/>
<protein>
    <recommendedName>
        <fullName evidence="2">BEACH domain-containing protein</fullName>
    </recommendedName>
</protein>
<reference evidence="3 4" key="1">
    <citation type="submission" date="2024-01" db="EMBL/GenBank/DDBJ databases">
        <title>A draft genome for a cacao thread blight-causing isolate of Paramarasmius palmivorus.</title>
        <authorList>
            <person name="Baruah I.K."/>
            <person name="Bukari Y."/>
            <person name="Amoako-Attah I."/>
            <person name="Meinhardt L.W."/>
            <person name="Bailey B.A."/>
            <person name="Cohen S.P."/>
        </authorList>
    </citation>
    <scope>NUCLEOTIDE SEQUENCE [LARGE SCALE GENOMIC DNA]</scope>
    <source>
        <strain evidence="3 4">GH-12</strain>
    </source>
</reference>
<evidence type="ECO:0000313" key="3">
    <source>
        <dbReference type="EMBL" id="KAK7041648.1"/>
    </source>
</evidence>
<dbReference type="AlphaFoldDB" id="A0AAW0CS02"/>
<feature type="compositionally biased region" description="Low complexity" evidence="1">
    <location>
        <begin position="57"/>
        <end position="72"/>
    </location>
</feature>
<evidence type="ECO:0000259" key="2">
    <source>
        <dbReference type="PROSITE" id="PS50197"/>
    </source>
</evidence>
<name>A0AAW0CS02_9AGAR</name>